<dbReference type="Proteomes" id="UP000747399">
    <property type="component" value="Unassembled WGS sequence"/>
</dbReference>
<comment type="cofactor">
    <cofactor evidence="6">
        <name>FAD</name>
        <dbReference type="ChEBI" id="CHEBI:57692"/>
    </cofactor>
</comment>
<dbReference type="InterPro" id="IPR020946">
    <property type="entry name" value="Flavin_mOase-like"/>
</dbReference>
<feature type="compositionally biased region" description="Gly residues" evidence="7">
    <location>
        <begin position="1346"/>
        <end position="1357"/>
    </location>
</feature>
<dbReference type="InterPro" id="IPR036188">
    <property type="entry name" value="FAD/NAD-bd_sf"/>
</dbReference>
<dbReference type="Pfam" id="PF00743">
    <property type="entry name" value="FMO-like"/>
    <property type="match status" value="2"/>
</dbReference>
<dbReference type="InterPro" id="IPR050346">
    <property type="entry name" value="FMO-like"/>
</dbReference>
<comment type="caution">
    <text evidence="8">The sequence shown here is derived from an EMBL/GenBank/DDBJ whole genome shotgun (WGS) entry which is preliminary data.</text>
</comment>
<dbReference type="GO" id="GO:0050660">
    <property type="term" value="F:flavin adenine dinucleotide binding"/>
    <property type="evidence" value="ECO:0007669"/>
    <property type="project" value="InterPro"/>
</dbReference>
<keyword evidence="9" id="KW-1185">Reference proteome</keyword>
<gene>
    <name evidence="8" type="ORF">Vafri_7014</name>
</gene>
<feature type="region of interest" description="Disordered" evidence="7">
    <location>
        <begin position="1317"/>
        <end position="1357"/>
    </location>
</feature>
<dbReference type="Gene3D" id="3.50.50.60">
    <property type="entry name" value="FAD/NAD(P)-binding domain"/>
    <property type="match status" value="2"/>
</dbReference>
<evidence type="ECO:0000256" key="1">
    <source>
        <dbReference type="ARBA" id="ARBA00009183"/>
    </source>
</evidence>
<sequence length="1357" mass="147741">MVKGNCIRVPGGCPLLPENGKLKTALVVGAGMAGLCTARQLLRIGLKVLILEASSDIGGVWARNYDGYGLQIPWKHYQFPEFLWPEEIQPVGEYPSGAQVLAYVRAFAAHFGLLRVVRLNCKLLRLRWCDDAREWETLYCDSVNQRFFKARFDYTVICTGLYSNPNIPHYRGAEAFAGLQVHAKEFTDMSLARGRRVVIVGSGKTAIDCAAGILASRCAASVTMLYRASHWPMPRRILGVPVRRLLFSRAVASMLPPYYTASCVDRAIHAIVRPLKRLFWRGLECAISKNIQMGSGKLEAPPVGLPGDLFYGGQILDDSGAELMHCGHLTAIKGEINQFVRNGVILLDGTFRPADVILYCTGYVKSYDYFEADLRSKLDVQNDGLYLYRNCLPPRLPHLAFVGSEVSTYANILTYSLQAQWLTHVLTGAVQLPGRDAMMADIQAQRRWRRKVMPAQRSRSSVVMMYGIQYHDQLLRDMGHLTKRKGRLNPLAECFRAYLPVDYSAAVEGCSSASMRPEKSPPRGQETQKSLRQLDSRSIWSASEPSQSVRFGSGTDPSRSTRRPQECCCKSRAPTPPDISSAAEAVLASAPSLPAAVPDAPGSRALSQDRGASSAPRWNLVSLKMRMTSVPPQQRRGSFRMSARPCRSVAIRTLHMSTSPRAPNDKVRLRRSKTANSQLLRQSSLLDLTSSGLPSHCDLSRAPSLQQQQQQRQLPPGCEFPNCSLIYARESNVTLLGEATGASAFSEPTTKAVPVFASTCAACGNTLSTSKLMSSRLGISTNAFQRTDTWAACSSDVLSSAPAQVSISPLQCPGGAEQGCGSAGGYDGSCDCQLRLLSQALDDFLRPQLNQQQQQQGEENQSQIRQQQQQQQQQKEEEKQQQKEEEKQQQKEEKQQQKEEEKQQQKEEEKQQQKEEEKQQQKEEEKQQQQQKEKQQLLQHLSRQVISLLSAFRFHPSYGHPDERQHHHQPPTPQAQSASIGRMVVPTETASNGSCGSFSNTAPSVHGQPPSSRQPSHAERHLGSRLEWSSLSQQPLESEIVTSNEGRGHRTLNSLLGWVSAGAASATRLEADTTGGRIHVAEGAGYRIGAATAEMPTPTSTLTPTPMPMPTHQQQMRSSAQDLSKDDCSGIAGWISSSSRNSATAGTSLHRLPRTTVVMGGPGTTEVVTEANGRQRMVGAIPCTGAVAPGGDIGEFWTTKDRDTGVAVPTVAGCSSIDTPSVKRVKHPTSRMMVAGKQHPGTVSDIGACASSTSSGPASTTKSLHTSLSSWHKPYRIVEGYFSGGTDIEIEGDGGDGNGPGMGLTVAEDALMARSNSDFPESSAAVPSTAPDDGNGVTVDSFSCGRGDGCDGNGWGR</sequence>
<evidence type="ECO:0000256" key="2">
    <source>
        <dbReference type="ARBA" id="ARBA00022630"/>
    </source>
</evidence>
<name>A0A8J4B065_9CHLO</name>
<proteinExistence type="inferred from homology"/>
<dbReference type="SUPFAM" id="SSF51905">
    <property type="entry name" value="FAD/NAD(P)-binding domain"/>
    <property type="match status" value="2"/>
</dbReference>
<evidence type="ECO:0000256" key="5">
    <source>
        <dbReference type="ARBA" id="ARBA00023002"/>
    </source>
</evidence>
<evidence type="ECO:0000256" key="4">
    <source>
        <dbReference type="ARBA" id="ARBA00022857"/>
    </source>
</evidence>
<dbReference type="EC" id="1.-.-.-" evidence="6"/>
<feature type="region of interest" description="Disordered" evidence="7">
    <location>
        <begin position="849"/>
        <end position="894"/>
    </location>
</feature>
<feature type="region of interest" description="Disordered" evidence="7">
    <location>
        <begin position="955"/>
        <end position="1045"/>
    </location>
</feature>
<organism evidence="8 9">
    <name type="scientific">Volvox africanus</name>
    <dbReference type="NCBI Taxonomy" id="51714"/>
    <lineage>
        <taxon>Eukaryota</taxon>
        <taxon>Viridiplantae</taxon>
        <taxon>Chlorophyta</taxon>
        <taxon>core chlorophytes</taxon>
        <taxon>Chlorophyceae</taxon>
        <taxon>CS clade</taxon>
        <taxon>Chlamydomonadales</taxon>
        <taxon>Volvocaceae</taxon>
        <taxon>Volvox</taxon>
    </lineage>
</organism>
<feature type="region of interest" description="Disordered" evidence="7">
    <location>
        <begin position="593"/>
        <end position="614"/>
    </location>
</feature>
<feature type="compositionally biased region" description="Low complexity" evidence="7">
    <location>
        <begin position="851"/>
        <end position="873"/>
    </location>
</feature>
<feature type="compositionally biased region" description="Basic and acidic residues" evidence="7">
    <location>
        <begin position="874"/>
        <end position="894"/>
    </location>
</feature>
<comment type="similarity">
    <text evidence="1 6">Belongs to the FMO family.</text>
</comment>
<evidence type="ECO:0000313" key="8">
    <source>
        <dbReference type="EMBL" id="GIL50952.1"/>
    </source>
</evidence>
<evidence type="ECO:0000256" key="7">
    <source>
        <dbReference type="SAM" id="MobiDB-lite"/>
    </source>
</evidence>
<keyword evidence="2 6" id="KW-0285">Flavoprotein</keyword>
<dbReference type="EMBL" id="BNCO01000010">
    <property type="protein sequence ID" value="GIL50952.1"/>
    <property type="molecule type" value="Genomic_DNA"/>
</dbReference>
<keyword evidence="6" id="KW-0503">Monooxygenase</keyword>
<dbReference type="PRINTS" id="PR00370">
    <property type="entry name" value="FMOXYGENASE"/>
</dbReference>
<keyword evidence="5 6" id="KW-0560">Oxidoreductase</keyword>
<feature type="region of interest" description="Disordered" evidence="7">
    <location>
        <begin position="512"/>
        <end position="576"/>
    </location>
</feature>
<feature type="compositionally biased region" description="Polar residues" evidence="7">
    <location>
        <begin position="525"/>
        <end position="558"/>
    </location>
</feature>
<evidence type="ECO:0000256" key="3">
    <source>
        <dbReference type="ARBA" id="ARBA00022827"/>
    </source>
</evidence>
<protein>
    <recommendedName>
        <fullName evidence="6">Flavin-containing monooxygenase</fullName>
        <ecNumber evidence="6">1.-.-.-</ecNumber>
    </recommendedName>
</protein>
<accession>A0A8J4B065</accession>
<dbReference type="GO" id="GO:0050661">
    <property type="term" value="F:NADP binding"/>
    <property type="evidence" value="ECO:0007669"/>
    <property type="project" value="InterPro"/>
</dbReference>
<keyword evidence="4" id="KW-0521">NADP</keyword>
<reference evidence="8" key="1">
    <citation type="journal article" date="2021" name="Proc. Natl. Acad. Sci. U.S.A.">
        <title>Three genomes in the algal genus Volvox reveal the fate of a haploid sex-determining region after a transition to homothallism.</title>
        <authorList>
            <person name="Yamamoto K."/>
            <person name="Hamaji T."/>
            <person name="Kawai-Toyooka H."/>
            <person name="Matsuzaki R."/>
            <person name="Takahashi F."/>
            <person name="Nishimura Y."/>
            <person name="Kawachi M."/>
            <person name="Noguchi H."/>
            <person name="Minakuchi Y."/>
            <person name="Umen J.G."/>
            <person name="Toyoda A."/>
            <person name="Nozaki H."/>
        </authorList>
    </citation>
    <scope>NUCLEOTIDE SEQUENCE</scope>
    <source>
        <strain evidence="8">NIES-3780</strain>
    </source>
</reference>
<keyword evidence="3 6" id="KW-0274">FAD</keyword>
<evidence type="ECO:0000313" key="9">
    <source>
        <dbReference type="Proteomes" id="UP000747399"/>
    </source>
</evidence>
<feature type="compositionally biased region" description="Basic and acidic residues" evidence="7">
    <location>
        <begin position="907"/>
        <end position="935"/>
    </location>
</feature>
<feature type="region of interest" description="Disordered" evidence="7">
    <location>
        <begin position="907"/>
        <end position="936"/>
    </location>
</feature>
<dbReference type="GO" id="GO:0004499">
    <property type="term" value="F:N,N-dimethylaniline monooxygenase activity"/>
    <property type="evidence" value="ECO:0007669"/>
    <property type="project" value="InterPro"/>
</dbReference>
<feature type="compositionally biased region" description="Polar residues" evidence="7">
    <location>
        <begin position="1027"/>
        <end position="1045"/>
    </location>
</feature>
<dbReference type="InterPro" id="IPR000960">
    <property type="entry name" value="Flavin_mOase"/>
</dbReference>
<feature type="compositionally biased region" description="Polar residues" evidence="7">
    <location>
        <begin position="988"/>
        <end position="1015"/>
    </location>
</feature>
<evidence type="ECO:0000256" key="6">
    <source>
        <dbReference type="RuleBase" id="RU361177"/>
    </source>
</evidence>
<dbReference type="PANTHER" id="PTHR23023">
    <property type="entry name" value="DIMETHYLANILINE MONOOXYGENASE"/>
    <property type="match status" value="1"/>
</dbReference>